<feature type="transmembrane region" description="Helical" evidence="5">
    <location>
        <begin position="6"/>
        <end position="21"/>
    </location>
</feature>
<feature type="transmembrane region" description="Helical" evidence="5">
    <location>
        <begin position="203"/>
        <end position="226"/>
    </location>
</feature>
<feature type="transmembrane region" description="Helical" evidence="5">
    <location>
        <begin position="26"/>
        <end position="45"/>
    </location>
</feature>
<gene>
    <name evidence="7" type="ORF">RhiirC2_748589</name>
</gene>
<evidence type="ECO:0000256" key="1">
    <source>
        <dbReference type="ARBA" id="ARBA00004141"/>
    </source>
</evidence>
<dbReference type="VEuPathDB" id="FungiDB:RhiirA1_516892"/>
<feature type="transmembrane region" description="Helical" evidence="5">
    <location>
        <begin position="278"/>
        <end position="301"/>
    </location>
</feature>
<protein>
    <recommendedName>
        <fullName evidence="6">Cation/H+ exchanger transmembrane domain-containing protein</fullName>
    </recommendedName>
</protein>
<feature type="transmembrane region" description="Helical" evidence="5">
    <location>
        <begin position="91"/>
        <end position="114"/>
    </location>
</feature>
<dbReference type="InterPro" id="IPR006153">
    <property type="entry name" value="Cation/H_exchanger_TM"/>
</dbReference>
<feature type="transmembrane region" description="Helical" evidence="5">
    <location>
        <begin position="347"/>
        <end position="370"/>
    </location>
</feature>
<dbReference type="AlphaFoldDB" id="A0A2N1N653"/>
<feature type="transmembrane region" description="Helical" evidence="5">
    <location>
        <begin position="247"/>
        <end position="266"/>
    </location>
</feature>
<proteinExistence type="predicted"/>
<comment type="caution">
    <text evidence="7">The sequence shown here is derived from an EMBL/GenBank/DDBJ whole genome shotgun (WGS) entry which is preliminary data.</text>
</comment>
<dbReference type="PANTHER" id="PTHR31382:SF1">
    <property type="entry name" value="SODIUM ION_PROTON EXCHANGER (EUROFUNG)"/>
    <property type="match status" value="1"/>
</dbReference>
<dbReference type="GO" id="GO:0042391">
    <property type="term" value="P:regulation of membrane potential"/>
    <property type="evidence" value="ECO:0007669"/>
    <property type="project" value="InterPro"/>
</dbReference>
<evidence type="ECO:0000256" key="3">
    <source>
        <dbReference type="ARBA" id="ARBA00022989"/>
    </source>
</evidence>
<feature type="transmembrane region" description="Helical" evidence="5">
    <location>
        <begin position="134"/>
        <end position="157"/>
    </location>
</feature>
<feature type="transmembrane region" description="Helical" evidence="5">
    <location>
        <begin position="313"/>
        <end position="332"/>
    </location>
</feature>
<evidence type="ECO:0000313" key="8">
    <source>
        <dbReference type="Proteomes" id="UP000233469"/>
    </source>
</evidence>
<evidence type="ECO:0000313" key="7">
    <source>
        <dbReference type="EMBL" id="PKK69357.1"/>
    </source>
</evidence>
<reference evidence="7 8" key="2">
    <citation type="submission" date="2017-10" db="EMBL/GenBank/DDBJ databases">
        <title>Extensive intraspecific genome diversity in a model arbuscular mycorrhizal fungus.</title>
        <authorList>
            <person name="Chen E.C.H."/>
            <person name="Morin E."/>
            <person name="Baudet D."/>
            <person name="Noel J."/>
            <person name="Ndikumana S."/>
            <person name="Charron P."/>
            <person name="St-Onge C."/>
            <person name="Giorgi J."/>
            <person name="Grigoriev I.V."/>
            <person name="Roux C."/>
            <person name="Martin F.M."/>
            <person name="Corradi N."/>
        </authorList>
    </citation>
    <scope>NUCLEOTIDE SEQUENCE [LARGE SCALE GENOMIC DNA]</scope>
    <source>
        <strain evidence="7 8">C2</strain>
    </source>
</reference>
<keyword evidence="4 5" id="KW-0472">Membrane</keyword>
<dbReference type="VEuPathDB" id="FungiDB:FUN_010455"/>
<feature type="domain" description="Cation/H+ exchanger transmembrane" evidence="6">
    <location>
        <begin position="16"/>
        <end position="137"/>
    </location>
</feature>
<name>A0A2N1N653_9GLOM</name>
<dbReference type="GO" id="GO:0036376">
    <property type="term" value="P:sodium ion export across plasma membrane"/>
    <property type="evidence" value="ECO:0007669"/>
    <property type="project" value="InterPro"/>
</dbReference>
<dbReference type="GO" id="GO:0015385">
    <property type="term" value="F:sodium:proton antiporter activity"/>
    <property type="evidence" value="ECO:0007669"/>
    <property type="project" value="InterPro"/>
</dbReference>
<dbReference type="VEuPathDB" id="FungiDB:FUN_010456"/>
<keyword evidence="3 5" id="KW-1133">Transmembrane helix</keyword>
<feature type="non-terminal residue" evidence="7">
    <location>
        <position position="1"/>
    </location>
</feature>
<dbReference type="Proteomes" id="UP000233469">
    <property type="component" value="Unassembled WGS sequence"/>
</dbReference>
<sequence length="519" mass="58538">SVVSLILGGFIVIFGLVSYFVKQRLYLSEALICLFVGVILGPYVLQVINPYKWGNTDFITREFTRIVIAIQVMAAGVALPKAYLWRELRSLAILLVPVMIWMWLVSALSIWLLIPKISFLEALMIASCVTPTDPVLANCVVSGRFGLPFLFLAIYLLQMSPGTAIGQWFYYIIGYQILVSIIIGFLIGYIARKLLKLAEERYISLFIMGAVSLIGSDDLLACFIAGNSFTWDDWFRVETAESYFQDVIDLLLNLAIFVYLGTVIPWSSFNEADLGLSYWRLIVVAILILLFRRLPIVMALLKVIPALKTRREGIFAGWFGPIGVAAIFYAQVAKDHFSETDTHARELVIPVTFFLVISSITVHGLSVPLIKIGKRVNTITLSRNQSLELRLTRNLRRTNTPEIYNCDRPKSIVSEREYTPSDMNSPVVQNDSTAIDMELPTVPIKIDRDEDISQRFSIYEEDENIIIEDETDGEVYVINNSTSLTTTPPVTTQANSNSQKSDFNLFPLFKKSSNEQNDR</sequence>
<accession>A0A2N1N653</accession>
<dbReference type="EMBL" id="LLXL01000735">
    <property type="protein sequence ID" value="PKK69357.1"/>
    <property type="molecule type" value="Genomic_DNA"/>
</dbReference>
<keyword evidence="2 5" id="KW-0812">Transmembrane</keyword>
<dbReference type="GO" id="GO:0120029">
    <property type="term" value="P:proton export across plasma membrane"/>
    <property type="evidence" value="ECO:0007669"/>
    <property type="project" value="InterPro"/>
</dbReference>
<evidence type="ECO:0000259" key="6">
    <source>
        <dbReference type="Pfam" id="PF00999"/>
    </source>
</evidence>
<feature type="transmembrane region" description="Helical" evidence="5">
    <location>
        <begin position="169"/>
        <end position="191"/>
    </location>
</feature>
<feature type="transmembrane region" description="Helical" evidence="5">
    <location>
        <begin position="65"/>
        <end position="84"/>
    </location>
</feature>
<reference evidence="7 8" key="1">
    <citation type="submission" date="2016-04" db="EMBL/GenBank/DDBJ databases">
        <title>Genome analyses suggest a sexual origin of heterokaryosis in a supposedly ancient asexual fungus.</title>
        <authorList>
            <person name="Ropars J."/>
            <person name="Sedzielewska K."/>
            <person name="Noel J."/>
            <person name="Charron P."/>
            <person name="Farinelli L."/>
            <person name="Marton T."/>
            <person name="Kruger M."/>
            <person name="Pelin A."/>
            <person name="Brachmann A."/>
            <person name="Corradi N."/>
        </authorList>
    </citation>
    <scope>NUCLEOTIDE SEQUENCE [LARGE SCALE GENOMIC DNA]</scope>
    <source>
        <strain evidence="7 8">C2</strain>
    </source>
</reference>
<dbReference type="InterPro" id="IPR004712">
    <property type="entry name" value="Na+/H+_antiporter_fungi"/>
</dbReference>
<dbReference type="VEuPathDB" id="FungiDB:RhiirFUN_015787"/>
<dbReference type="PANTHER" id="PTHR31382">
    <property type="entry name" value="NA(+)/H(+) ANTIPORTER"/>
    <property type="match status" value="1"/>
</dbReference>
<evidence type="ECO:0000256" key="2">
    <source>
        <dbReference type="ARBA" id="ARBA00022692"/>
    </source>
</evidence>
<feature type="domain" description="Cation/H+ exchanger transmembrane" evidence="6">
    <location>
        <begin position="145"/>
        <end position="369"/>
    </location>
</feature>
<dbReference type="GO" id="GO:0005886">
    <property type="term" value="C:plasma membrane"/>
    <property type="evidence" value="ECO:0007669"/>
    <property type="project" value="InterPro"/>
</dbReference>
<dbReference type="Pfam" id="PF00999">
    <property type="entry name" value="Na_H_Exchanger"/>
    <property type="match status" value="2"/>
</dbReference>
<evidence type="ECO:0000256" key="5">
    <source>
        <dbReference type="SAM" id="Phobius"/>
    </source>
</evidence>
<comment type="subcellular location">
    <subcellularLocation>
        <location evidence="1">Membrane</location>
        <topology evidence="1">Multi-pass membrane protein</topology>
    </subcellularLocation>
</comment>
<organism evidence="7 8">
    <name type="scientific">Rhizophagus irregularis</name>
    <dbReference type="NCBI Taxonomy" id="588596"/>
    <lineage>
        <taxon>Eukaryota</taxon>
        <taxon>Fungi</taxon>
        <taxon>Fungi incertae sedis</taxon>
        <taxon>Mucoromycota</taxon>
        <taxon>Glomeromycotina</taxon>
        <taxon>Glomeromycetes</taxon>
        <taxon>Glomerales</taxon>
        <taxon>Glomeraceae</taxon>
        <taxon>Rhizophagus</taxon>
    </lineage>
</organism>
<evidence type="ECO:0000256" key="4">
    <source>
        <dbReference type="ARBA" id="ARBA00023136"/>
    </source>
</evidence>